<feature type="transmembrane region" description="Helical" evidence="1">
    <location>
        <begin position="87"/>
        <end position="111"/>
    </location>
</feature>
<gene>
    <name evidence="2" type="ORF">ACFS6H_02150</name>
</gene>
<reference evidence="3" key="1">
    <citation type="journal article" date="2019" name="Int. J. Syst. Evol. Microbiol.">
        <title>The Global Catalogue of Microorganisms (GCM) 10K type strain sequencing project: providing services to taxonomists for standard genome sequencing and annotation.</title>
        <authorList>
            <consortium name="The Broad Institute Genomics Platform"/>
            <consortium name="The Broad Institute Genome Sequencing Center for Infectious Disease"/>
            <person name="Wu L."/>
            <person name="Ma J."/>
        </authorList>
    </citation>
    <scope>NUCLEOTIDE SEQUENCE [LARGE SCALE GENOMIC DNA]</scope>
    <source>
        <strain evidence="3">KCTC 23299</strain>
    </source>
</reference>
<accession>A0ABW6A133</accession>
<sequence>MYSGQQATGIRQMLLPTKANAFLWVNALCMLFGLLFLHWSPAAVLTAYFFETIIIGLLHVVKMLAVLWWGKDQPALPAGKNNSRPGFLVPFFGVHYFFFVFVQSVFMFLLLQGEVPGIKEPFQVLHNYRVLLQNSDTQQAVALIAFTNLILVLRQFFLPGKYRTATVQALFLQPYVRIFIQQLVVILSGFFIFLPGAVIAAVLLILIRLGIDLVLFAVTNRKEKREELVNALTREQEGEVQAKTREALRNMPDE</sequence>
<keyword evidence="3" id="KW-1185">Reference proteome</keyword>
<keyword evidence="1" id="KW-1133">Transmembrane helix</keyword>
<dbReference type="EMBL" id="JBHUOZ010000001">
    <property type="protein sequence ID" value="MFD2918492.1"/>
    <property type="molecule type" value="Genomic_DNA"/>
</dbReference>
<feature type="transmembrane region" description="Helical" evidence="1">
    <location>
        <begin position="21"/>
        <end position="39"/>
    </location>
</feature>
<evidence type="ECO:0000313" key="2">
    <source>
        <dbReference type="EMBL" id="MFD2918492.1"/>
    </source>
</evidence>
<dbReference type="Proteomes" id="UP001597511">
    <property type="component" value="Unassembled WGS sequence"/>
</dbReference>
<feature type="transmembrane region" description="Helical" evidence="1">
    <location>
        <begin position="140"/>
        <end position="157"/>
    </location>
</feature>
<comment type="caution">
    <text evidence="2">The sequence shown here is derived from an EMBL/GenBank/DDBJ whole genome shotgun (WGS) entry which is preliminary data.</text>
</comment>
<feature type="transmembrane region" description="Helical" evidence="1">
    <location>
        <begin position="45"/>
        <end position="67"/>
    </location>
</feature>
<dbReference type="Pfam" id="PF20108">
    <property type="entry name" value="DUF6498"/>
    <property type="match status" value="1"/>
</dbReference>
<proteinExistence type="predicted"/>
<organism evidence="2 3">
    <name type="scientific">Terrimonas rubra</name>
    <dbReference type="NCBI Taxonomy" id="1035890"/>
    <lineage>
        <taxon>Bacteria</taxon>
        <taxon>Pseudomonadati</taxon>
        <taxon>Bacteroidota</taxon>
        <taxon>Chitinophagia</taxon>
        <taxon>Chitinophagales</taxon>
        <taxon>Chitinophagaceae</taxon>
        <taxon>Terrimonas</taxon>
    </lineage>
</organism>
<dbReference type="InterPro" id="IPR045466">
    <property type="entry name" value="DUF6498"/>
</dbReference>
<protein>
    <submittedName>
        <fullName evidence="2">DUF6498-containing protein</fullName>
    </submittedName>
</protein>
<keyword evidence="1" id="KW-0472">Membrane</keyword>
<name>A0ABW6A133_9BACT</name>
<keyword evidence="1" id="KW-0812">Transmembrane</keyword>
<evidence type="ECO:0000313" key="3">
    <source>
        <dbReference type="Proteomes" id="UP001597511"/>
    </source>
</evidence>
<evidence type="ECO:0000256" key="1">
    <source>
        <dbReference type="SAM" id="Phobius"/>
    </source>
</evidence>
<dbReference type="RefSeq" id="WP_386094719.1">
    <property type="nucleotide sequence ID" value="NZ_JBHUOZ010000001.1"/>
</dbReference>